<dbReference type="InterPro" id="IPR050736">
    <property type="entry name" value="Sensor_HK_Regulatory"/>
</dbReference>
<evidence type="ECO:0000256" key="7">
    <source>
        <dbReference type="SAM" id="Coils"/>
    </source>
</evidence>
<dbReference type="Pfam" id="PF02518">
    <property type="entry name" value="HATPase_c"/>
    <property type="match status" value="1"/>
</dbReference>
<dbReference type="GeneID" id="92712383"/>
<keyword evidence="12" id="KW-1185">Reference proteome</keyword>
<keyword evidence="9" id="KW-0732">Signal</keyword>
<keyword evidence="6" id="KW-0902">Two-component regulatory system</keyword>
<dbReference type="GO" id="GO:0000155">
    <property type="term" value="F:phosphorelay sensor kinase activity"/>
    <property type="evidence" value="ECO:0007669"/>
    <property type="project" value="InterPro"/>
</dbReference>
<evidence type="ECO:0000256" key="3">
    <source>
        <dbReference type="ARBA" id="ARBA00022553"/>
    </source>
</evidence>
<organism evidence="11 12">
    <name type="scientific">Bacteroides stercorirosoris</name>
    <dbReference type="NCBI Taxonomy" id="871324"/>
    <lineage>
        <taxon>Bacteria</taxon>
        <taxon>Pseudomonadati</taxon>
        <taxon>Bacteroidota</taxon>
        <taxon>Bacteroidia</taxon>
        <taxon>Bacteroidales</taxon>
        <taxon>Bacteroidaceae</taxon>
        <taxon>Bacteroides</taxon>
    </lineage>
</organism>
<evidence type="ECO:0000313" key="12">
    <source>
        <dbReference type="Proteomes" id="UP000184192"/>
    </source>
</evidence>
<dbReference type="Gene3D" id="3.30.565.10">
    <property type="entry name" value="Histidine kinase-like ATPase, C-terminal domain"/>
    <property type="match status" value="1"/>
</dbReference>
<gene>
    <name evidence="11" type="ORF">SAMN05444350_1139</name>
</gene>
<dbReference type="CDD" id="cd00082">
    <property type="entry name" value="HisKA"/>
    <property type="match status" value="1"/>
</dbReference>
<dbReference type="SUPFAM" id="SSF47384">
    <property type="entry name" value="Homodimeric domain of signal transducing histidine kinase"/>
    <property type="match status" value="1"/>
</dbReference>
<evidence type="ECO:0000313" key="11">
    <source>
        <dbReference type="EMBL" id="SHJ01524.1"/>
    </source>
</evidence>
<dbReference type="Proteomes" id="UP000184192">
    <property type="component" value="Unassembled WGS sequence"/>
</dbReference>
<protein>
    <recommendedName>
        <fullName evidence="2">histidine kinase</fullName>
        <ecNumber evidence="2">2.7.13.3</ecNumber>
    </recommendedName>
</protein>
<dbReference type="SUPFAM" id="SSF55874">
    <property type="entry name" value="ATPase domain of HSP90 chaperone/DNA topoisomerase II/histidine kinase"/>
    <property type="match status" value="1"/>
</dbReference>
<feature type="chain" id="PRO_5009917513" description="histidine kinase" evidence="9">
    <location>
        <begin position="20"/>
        <end position="366"/>
    </location>
</feature>
<dbReference type="InterPro" id="IPR036097">
    <property type="entry name" value="HisK_dim/P_sf"/>
</dbReference>
<dbReference type="EC" id="2.7.13.3" evidence="2"/>
<dbReference type="PANTHER" id="PTHR43711">
    <property type="entry name" value="TWO-COMPONENT HISTIDINE KINASE"/>
    <property type="match status" value="1"/>
</dbReference>
<evidence type="ECO:0000256" key="5">
    <source>
        <dbReference type="ARBA" id="ARBA00022777"/>
    </source>
</evidence>
<reference evidence="12" key="1">
    <citation type="submission" date="2016-11" db="EMBL/GenBank/DDBJ databases">
        <authorList>
            <person name="Varghese N."/>
            <person name="Submissions S."/>
        </authorList>
    </citation>
    <scope>NUCLEOTIDE SEQUENCE [LARGE SCALE GENOMIC DNA]</scope>
    <source>
        <strain evidence="12">DSM 26884</strain>
    </source>
</reference>
<dbReference type="InterPro" id="IPR003661">
    <property type="entry name" value="HisK_dim/P_dom"/>
</dbReference>
<feature type="coiled-coil region" evidence="7">
    <location>
        <begin position="116"/>
        <end position="143"/>
    </location>
</feature>
<feature type="signal peptide" evidence="9">
    <location>
        <begin position="1"/>
        <end position="19"/>
    </location>
</feature>
<dbReference type="Pfam" id="PF00512">
    <property type="entry name" value="HisKA"/>
    <property type="match status" value="1"/>
</dbReference>
<dbReference type="eggNOG" id="COG2205">
    <property type="taxonomic scope" value="Bacteria"/>
</dbReference>
<dbReference type="InterPro" id="IPR003594">
    <property type="entry name" value="HATPase_dom"/>
</dbReference>
<dbReference type="EMBL" id="FQZN01000013">
    <property type="protein sequence ID" value="SHJ01524.1"/>
    <property type="molecule type" value="Genomic_DNA"/>
</dbReference>
<keyword evidence="7" id="KW-0175">Coiled coil</keyword>
<dbReference type="FunFam" id="3.30.565.10:FF:000006">
    <property type="entry name" value="Sensor histidine kinase WalK"/>
    <property type="match status" value="1"/>
</dbReference>
<comment type="catalytic activity">
    <reaction evidence="1">
        <text>ATP + protein L-histidine = ADP + protein N-phospho-L-histidine.</text>
        <dbReference type="EC" id="2.7.13.3"/>
    </reaction>
</comment>
<dbReference type="PANTHER" id="PTHR43711:SF26">
    <property type="entry name" value="SENSOR HISTIDINE KINASE RCSC"/>
    <property type="match status" value="1"/>
</dbReference>
<keyword evidence="3" id="KW-0597">Phosphoprotein</keyword>
<keyword evidence="8" id="KW-0812">Transmembrane</keyword>
<name>A0A1M6FV09_9BACE</name>
<evidence type="ECO:0000256" key="4">
    <source>
        <dbReference type="ARBA" id="ARBA00022679"/>
    </source>
</evidence>
<dbReference type="Gene3D" id="1.10.287.130">
    <property type="match status" value="1"/>
</dbReference>
<dbReference type="InterPro" id="IPR005467">
    <property type="entry name" value="His_kinase_dom"/>
</dbReference>
<evidence type="ECO:0000256" key="2">
    <source>
        <dbReference type="ARBA" id="ARBA00012438"/>
    </source>
</evidence>
<evidence type="ECO:0000256" key="6">
    <source>
        <dbReference type="ARBA" id="ARBA00023012"/>
    </source>
</evidence>
<dbReference type="InterPro" id="IPR036890">
    <property type="entry name" value="HATPase_C_sf"/>
</dbReference>
<keyword evidence="5 11" id="KW-0418">Kinase</keyword>
<keyword evidence="8" id="KW-1133">Transmembrane helix</keyword>
<dbReference type="RefSeq" id="WP_025835740.1">
    <property type="nucleotide sequence ID" value="NZ_FQZN01000013.1"/>
</dbReference>
<dbReference type="AlphaFoldDB" id="A0A1M6FV09"/>
<keyword evidence="8" id="KW-0472">Membrane</keyword>
<evidence type="ECO:0000256" key="9">
    <source>
        <dbReference type="SAM" id="SignalP"/>
    </source>
</evidence>
<dbReference type="PROSITE" id="PS50109">
    <property type="entry name" value="HIS_KIN"/>
    <property type="match status" value="1"/>
</dbReference>
<evidence type="ECO:0000259" key="10">
    <source>
        <dbReference type="PROSITE" id="PS50109"/>
    </source>
</evidence>
<sequence>MKQHLLLLLFCLLSSVAWTQEQAQPQNNDSLRWEVAAKELQAGHYEKACSLYMDVNSHTIATYQDINSRKVEDLRNKYSIDEVQLQRNLQQSRLLRLMWIAGIVLVTVFIGCVFHIRKQNRLLARSREEMNRAKALAEESIRNKSLFLSNMSHEIKTPLNALSGFAEVLTMPGIDEGTREQCNDIIQLNSELLLKLINDVIDISCLDVANMKFCIKSCDVVALGRNVVKTLSTIKQTDAEMVFETGLTSLELATDAERLQQLLINLLVNATKFTKEGSITLKLEQTEDGKAQFSVTDTGCGIPLEKQAHIFGRFEKLDEKAQGTGLGLSICQLIIKRLNGDIWVDSSYTKGSRFVFVHPITQEARS</sequence>
<evidence type="ECO:0000256" key="1">
    <source>
        <dbReference type="ARBA" id="ARBA00000085"/>
    </source>
</evidence>
<feature type="domain" description="Histidine kinase" evidence="10">
    <location>
        <begin position="150"/>
        <end position="362"/>
    </location>
</feature>
<keyword evidence="4" id="KW-0808">Transferase</keyword>
<evidence type="ECO:0000256" key="8">
    <source>
        <dbReference type="SAM" id="Phobius"/>
    </source>
</evidence>
<dbReference type="PRINTS" id="PR00344">
    <property type="entry name" value="BCTRLSENSOR"/>
</dbReference>
<dbReference type="SMART" id="SM00387">
    <property type="entry name" value="HATPase_c"/>
    <property type="match status" value="1"/>
</dbReference>
<accession>A0A1M6FV09</accession>
<proteinExistence type="predicted"/>
<dbReference type="InterPro" id="IPR004358">
    <property type="entry name" value="Sig_transdc_His_kin-like_C"/>
</dbReference>
<dbReference type="SMART" id="SM00388">
    <property type="entry name" value="HisKA"/>
    <property type="match status" value="1"/>
</dbReference>
<feature type="transmembrane region" description="Helical" evidence="8">
    <location>
        <begin position="97"/>
        <end position="116"/>
    </location>
</feature>